<evidence type="ECO:0000256" key="1">
    <source>
        <dbReference type="SAM" id="MobiDB-lite"/>
    </source>
</evidence>
<organism evidence="2">
    <name type="scientific">Oryza punctata</name>
    <name type="common">Red rice</name>
    <dbReference type="NCBI Taxonomy" id="4537"/>
    <lineage>
        <taxon>Eukaryota</taxon>
        <taxon>Viridiplantae</taxon>
        <taxon>Streptophyta</taxon>
        <taxon>Embryophyta</taxon>
        <taxon>Tracheophyta</taxon>
        <taxon>Spermatophyta</taxon>
        <taxon>Magnoliopsida</taxon>
        <taxon>Liliopsida</taxon>
        <taxon>Poales</taxon>
        <taxon>Poaceae</taxon>
        <taxon>BOP clade</taxon>
        <taxon>Oryzoideae</taxon>
        <taxon>Oryzeae</taxon>
        <taxon>Oryzinae</taxon>
        <taxon>Oryza</taxon>
    </lineage>
</organism>
<reference evidence="2" key="1">
    <citation type="submission" date="2015-04" db="UniProtKB">
        <authorList>
            <consortium name="EnsemblPlants"/>
        </authorList>
    </citation>
    <scope>IDENTIFICATION</scope>
</reference>
<evidence type="ECO:0000313" key="3">
    <source>
        <dbReference type="Proteomes" id="UP000026962"/>
    </source>
</evidence>
<feature type="region of interest" description="Disordered" evidence="1">
    <location>
        <begin position="100"/>
        <end position="122"/>
    </location>
</feature>
<dbReference type="Proteomes" id="UP000026962">
    <property type="component" value="Chromosome 4"/>
</dbReference>
<protein>
    <submittedName>
        <fullName evidence="2">Uncharacterized protein</fullName>
    </submittedName>
</protein>
<dbReference type="HOGENOM" id="CLU_108238_0_0_1"/>
<evidence type="ECO:0000313" key="2">
    <source>
        <dbReference type="EnsemblPlants" id="OPUNC04G24400.1"/>
    </source>
</evidence>
<proteinExistence type="predicted"/>
<dbReference type="Gramene" id="OPUNC04G24400.1">
    <property type="protein sequence ID" value="OPUNC04G24400.1"/>
    <property type="gene ID" value="OPUNC04G24400"/>
</dbReference>
<dbReference type="EnsemblPlants" id="OPUNC04G24400.1">
    <property type="protein sequence ID" value="OPUNC04G24400.1"/>
    <property type="gene ID" value="OPUNC04G24400"/>
</dbReference>
<reference evidence="2" key="2">
    <citation type="submission" date="2018-05" db="EMBL/GenBank/DDBJ databases">
        <title>OpunRS2 (Oryza punctata Reference Sequence Version 2).</title>
        <authorList>
            <person name="Zhang J."/>
            <person name="Kudrna D."/>
            <person name="Lee S."/>
            <person name="Talag J."/>
            <person name="Welchert J."/>
            <person name="Wing R.A."/>
        </authorList>
    </citation>
    <scope>NUCLEOTIDE SEQUENCE [LARGE SCALE GENOMIC DNA]</scope>
</reference>
<keyword evidence="3" id="KW-1185">Reference proteome</keyword>
<accession>A0A0E0KVT7</accession>
<sequence>MPLAPTHHYESGGCPYIHFRLYEDYQRMACSYVQMINDIKRDVNHLSAEQNGGVVPFIGAGLIFPAVGEAYYKYKTPVLASAPNHNLHFVVLLHSPPVGPREPPVGNKAEPPQNSCQHIGGRPFPGAPDPDYHGYGPTLQPWEMPWPSLVPNTRTRRIFTATFDDATSGTGTCTASLLGQAHNTSLQVREGSTITRASSPSWGRVFGVFVFRDLFLVHVTSDV</sequence>
<dbReference type="AlphaFoldDB" id="A0A0E0KVT7"/>
<name>A0A0E0KVT7_ORYPU</name>